<gene>
    <name evidence="2" type="ORF">ACFOUW_07330</name>
</gene>
<sequence length="270" mass="28535">MSTYTLGTEIRRQWSRQRTRWALGFMVLLPIIVLVAFQLGPDDDSGDGPGFISMATSGAANFTIFTVLVSQAFLLIVVAALFSGDAVASEASWGSLRYLLAIPVGRGRLLAVKYVVSLLSTGVAIALLTGTSLLIGVFAYGWHPLQTPIGDDISANEALVRLAAMLGYLAVSLLVVSSLAFLLSVSTDAPLGAVGGAVMIVIVSSILDQISALGVLRNLLPTHFTDAWQGLFSDPVQLDDLVKGCVSAAIYASLFAAVAWVRFLRKDVTS</sequence>
<evidence type="ECO:0000256" key="1">
    <source>
        <dbReference type="SAM" id="Phobius"/>
    </source>
</evidence>
<comment type="caution">
    <text evidence="2">The sequence shown here is derived from an EMBL/GenBank/DDBJ whole genome shotgun (WGS) entry which is preliminary data.</text>
</comment>
<feature type="transmembrane region" description="Helical" evidence="1">
    <location>
        <begin position="21"/>
        <end position="39"/>
    </location>
</feature>
<accession>A0ABV7Y9A6</accession>
<dbReference type="PANTHER" id="PTHR37305">
    <property type="entry name" value="INTEGRAL MEMBRANE PROTEIN-RELATED"/>
    <property type="match status" value="1"/>
</dbReference>
<proteinExistence type="predicted"/>
<keyword evidence="1" id="KW-0472">Membrane</keyword>
<dbReference type="Pfam" id="PF12679">
    <property type="entry name" value="ABC2_membrane_2"/>
    <property type="match status" value="1"/>
</dbReference>
<organism evidence="2 3">
    <name type="scientific">Tenggerimyces flavus</name>
    <dbReference type="NCBI Taxonomy" id="1708749"/>
    <lineage>
        <taxon>Bacteria</taxon>
        <taxon>Bacillati</taxon>
        <taxon>Actinomycetota</taxon>
        <taxon>Actinomycetes</taxon>
        <taxon>Propionibacteriales</taxon>
        <taxon>Nocardioidaceae</taxon>
        <taxon>Tenggerimyces</taxon>
    </lineage>
</organism>
<keyword evidence="1" id="KW-0812">Transmembrane</keyword>
<feature type="transmembrane region" description="Helical" evidence="1">
    <location>
        <begin position="114"/>
        <end position="142"/>
    </location>
</feature>
<evidence type="ECO:0000313" key="2">
    <source>
        <dbReference type="EMBL" id="MFC3760644.1"/>
    </source>
</evidence>
<dbReference type="Proteomes" id="UP001595699">
    <property type="component" value="Unassembled WGS sequence"/>
</dbReference>
<keyword evidence="3" id="KW-1185">Reference proteome</keyword>
<dbReference type="PANTHER" id="PTHR37305:SF1">
    <property type="entry name" value="MEMBRANE PROTEIN"/>
    <property type="match status" value="1"/>
</dbReference>
<reference evidence="3" key="1">
    <citation type="journal article" date="2019" name="Int. J. Syst. Evol. Microbiol.">
        <title>The Global Catalogue of Microorganisms (GCM) 10K type strain sequencing project: providing services to taxonomists for standard genome sequencing and annotation.</title>
        <authorList>
            <consortium name="The Broad Institute Genomics Platform"/>
            <consortium name="The Broad Institute Genome Sequencing Center for Infectious Disease"/>
            <person name="Wu L."/>
            <person name="Ma J."/>
        </authorList>
    </citation>
    <scope>NUCLEOTIDE SEQUENCE [LARGE SCALE GENOMIC DNA]</scope>
    <source>
        <strain evidence="3">CGMCC 4.7241</strain>
    </source>
</reference>
<feature type="transmembrane region" description="Helical" evidence="1">
    <location>
        <begin position="189"/>
        <end position="207"/>
    </location>
</feature>
<keyword evidence="1" id="KW-1133">Transmembrane helix</keyword>
<name>A0ABV7Y9A6_9ACTN</name>
<dbReference type="EMBL" id="JBHRZH010000006">
    <property type="protein sequence ID" value="MFC3760644.1"/>
    <property type="molecule type" value="Genomic_DNA"/>
</dbReference>
<feature type="transmembrane region" description="Helical" evidence="1">
    <location>
        <begin position="241"/>
        <end position="264"/>
    </location>
</feature>
<protein>
    <submittedName>
        <fullName evidence="2">ABC transporter permease</fullName>
    </submittedName>
</protein>
<evidence type="ECO:0000313" key="3">
    <source>
        <dbReference type="Proteomes" id="UP001595699"/>
    </source>
</evidence>
<dbReference type="RefSeq" id="WP_205116869.1">
    <property type="nucleotide sequence ID" value="NZ_JAFBCM010000001.1"/>
</dbReference>
<feature type="transmembrane region" description="Helical" evidence="1">
    <location>
        <begin position="59"/>
        <end position="82"/>
    </location>
</feature>
<feature type="transmembrane region" description="Helical" evidence="1">
    <location>
        <begin position="162"/>
        <end position="182"/>
    </location>
</feature>